<dbReference type="CDD" id="cd09272">
    <property type="entry name" value="RNase_HI_RT_Ty1"/>
    <property type="match status" value="1"/>
</dbReference>
<sequence>MIDCKPIDTLMDPNVNLLPDEGKAFPDPGRYRRLVEKLNYLTMTRPDVSYVVVVVIQFLNSHCDSHWNVVFRILRYIKGAPGKGLVYTDIGNLDIVAYTIAYWVGSSSDRRSTFGYCVLIGCNLISWKNKKQKVVAKSSVEAENRAMALTTQELIWLRYLLQEFHFCNIGIMSLICDNQAALHIASNPVFHEAK</sequence>
<dbReference type="PANTHER" id="PTHR11439:SF484">
    <property type="entry name" value="REVERSE TRANSCRIPTASE TY1_COPIA-TYPE DOMAIN-CONTAINING PROTEIN"/>
    <property type="match status" value="1"/>
</dbReference>
<keyword evidence="1" id="KW-1185">Reference proteome</keyword>
<dbReference type="STRING" id="3827.A0A3Q7YBG1"/>
<protein>
    <submittedName>
        <fullName evidence="2">Uncharacterized protein LOC101502542</fullName>
    </submittedName>
</protein>
<dbReference type="InterPro" id="IPR043502">
    <property type="entry name" value="DNA/RNA_pol_sf"/>
</dbReference>
<name>A0A3Q7YBG1_CICAR</name>
<organism evidence="1 2">
    <name type="scientific">Cicer arietinum</name>
    <name type="common">Chickpea</name>
    <name type="synonym">Garbanzo</name>
    <dbReference type="NCBI Taxonomy" id="3827"/>
    <lineage>
        <taxon>Eukaryota</taxon>
        <taxon>Viridiplantae</taxon>
        <taxon>Streptophyta</taxon>
        <taxon>Embryophyta</taxon>
        <taxon>Tracheophyta</taxon>
        <taxon>Spermatophyta</taxon>
        <taxon>Magnoliopsida</taxon>
        <taxon>eudicotyledons</taxon>
        <taxon>Gunneridae</taxon>
        <taxon>Pentapetalae</taxon>
        <taxon>rosids</taxon>
        <taxon>fabids</taxon>
        <taxon>Fabales</taxon>
        <taxon>Fabaceae</taxon>
        <taxon>Papilionoideae</taxon>
        <taxon>50 kb inversion clade</taxon>
        <taxon>NPAAA clade</taxon>
        <taxon>Hologalegina</taxon>
        <taxon>IRL clade</taxon>
        <taxon>Cicereae</taxon>
        <taxon>Cicer</taxon>
    </lineage>
</organism>
<reference evidence="2" key="1">
    <citation type="submission" date="2025-08" db="UniProtKB">
        <authorList>
            <consortium name="RefSeq"/>
        </authorList>
    </citation>
    <scope>IDENTIFICATION</scope>
    <source>
        <tissue evidence="2">Etiolated seedlings</tissue>
    </source>
</reference>
<dbReference type="OrthoDB" id="1424613at2759"/>
<proteinExistence type="predicted"/>
<dbReference type="PANTHER" id="PTHR11439">
    <property type="entry name" value="GAG-POL-RELATED RETROTRANSPOSON"/>
    <property type="match status" value="1"/>
</dbReference>
<evidence type="ECO:0000313" key="1">
    <source>
        <dbReference type="Proteomes" id="UP000087171"/>
    </source>
</evidence>
<accession>A0A3Q7YBG1</accession>
<dbReference type="AlphaFoldDB" id="A0A3Q7YBG1"/>
<evidence type="ECO:0000313" key="2">
    <source>
        <dbReference type="RefSeq" id="XP_027186530.1"/>
    </source>
</evidence>
<dbReference type="PaxDb" id="3827-XP_004515021.1"/>
<gene>
    <name evidence="2" type="primary">LOC101502542</name>
</gene>
<dbReference type="SUPFAM" id="SSF56672">
    <property type="entry name" value="DNA/RNA polymerases"/>
    <property type="match status" value="1"/>
</dbReference>
<dbReference type="RefSeq" id="XP_027186530.1">
    <property type="nucleotide sequence ID" value="XM_027330729.1"/>
</dbReference>
<dbReference type="Proteomes" id="UP000087171">
    <property type="component" value="Unplaced"/>
</dbReference>